<proteinExistence type="predicted"/>
<gene>
    <name evidence="1" type="ORF">C5615_38565</name>
</gene>
<reference evidence="1 2" key="1">
    <citation type="submission" date="2018-02" db="EMBL/GenBank/DDBJ databases">
        <title>Draft genome sequencing of Burkholderia cepacia Y14-15.</title>
        <authorList>
            <person name="Zheng B.-X."/>
        </authorList>
    </citation>
    <scope>NUCLEOTIDE SEQUENCE [LARGE SCALE GENOMIC DNA]</scope>
    <source>
        <strain evidence="1 2">Y14-15</strain>
    </source>
</reference>
<dbReference type="RefSeq" id="WP_105394008.1">
    <property type="nucleotide sequence ID" value="NZ_PUIQ01000151.1"/>
</dbReference>
<dbReference type="Proteomes" id="UP000238206">
    <property type="component" value="Unassembled WGS sequence"/>
</dbReference>
<evidence type="ECO:0000313" key="2">
    <source>
        <dbReference type="Proteomes" id="UP000238206"/>
    </source>
</evidence>
<dbReference type="AlphaFoldDB" id="A0A2S8HUS5"/>
<dbReference type="EMBL" id="PUIQ01000151">
    <property type="protein sequence ID" value="PQP06145.1"/>
    <property type="molecule type" value="Genomic_DNA"/>
</dbReference>
<accession>A0A2S8HUS5</accession>
<organism evidence="1 2">
    <name type="scientific">Burkholderia cepacia</name>
    <name type="common">Pseudomonas cepacia</name>
    <dbReference type="NCBI Taxonomy" id="292"/>
    <lineage>
        <taxon>Bacteria</taxon>
        <taxon>Pseudomonadati</taxon>
        <taxon>Pseudomonadota</taxon>
        <taxon>Betaproteobacteria</taxon>
        <taxon>Burkholderiales</taxon>
        <taxon>Burkholderiaceae</taxon>
        <taxon>Burkholderia</taxon>
        <taxon>Burkholderia cepacia complex</taxon>
    </lineage>
</organism>
<name>A0A2S8HUS5_BURCE</name>
<sequence>MRYVDVERQRLYVVELEQRAIGGPRQIVVHHRAEIGFFPLTAIDTPQQRLAGQHDLSLAIRARLLDLLALRLGCRLAGRFQLLQLIVCRIETTFQHVHSGVLFEEAACSGTRRTGVRRIVTFAPYCRAQARTAASTSTVGGMFANISIVQPPSRFGAIYAGRQLPSARISITNSDVSTLSRQVSTTAWGKGSLGWGIVFYRNRNKGFQARTAENFVTPIRALQ</sequence>
<protein>
    <submittedName>
        <fullName evidence="1">Uncharacterized protein</fullName>
    </submittedName>
</protein>
<evidence type="ECO:0000313" key="1">
    <source>
        <dbReference type="EMBL" id="PQP06145.1"/>
    </source>
</evidence>
<comment type="caution">
    <text evidence="1">The sequence shown here is derived from an EMBL/GenBank/DDBJ whole genome shotgun (WGS) entry which is preliminary data.</text>
</comment>